<evidence type="ECO:0000313" key="2">
    <source>
        <dbReference type="EMBL" id="GAA0624125.1"/>
    </source>
</evidence>
<name>A0ABP3S7H4_9ACTN</name>
<evidence type="ECO:0000256" key="1">
    <source>
        <dbReference type="SAM" id="MobiDB-lite"/>
    </source>
</evidence>
<sequence>MTRPLPRIIQGGMGVGVSSWQLARAVAQAGHLGVVSGTALDVSLARRLQDGDPTGDLRRALHAFPDLAMAQRVLDRYFRPGGRPPGTPYRPVPRPAVQSRTAADELTVVANFVEVWLAREGHDGTVGINYLEKIQVATPAAALGALLAGVDYVLMGAGIPRQIPRMLTDLAAGRPGGVDVEVDGGDPVRVEIDPRGLLAEHLPALSRPHFLAIVSATVLASYLAREESTRPDGFVIEGHRAGGHNAPPRTKDTSDDGEPVYGPRDEVDLGKVATLGLPFWLAGGYGSPTRLAEALAAGATGVQVGSLFALAEESGLRPDLKESLRRRLSSGHLDVRTRADASPTGFPFKVAAVPGTVADPEVHATRPRLCDLGYLRTPFRTADGHLGYRCAAEPVDVFVRKGGDPTATTGRVCLCNALLATVGLAQTRPDGFTEPPLLTLGSDLDSLETLAARHPEGWTATQALRFLEPA</sequence>
<reference evidence="3" key="1">
    <citation type="journal article" date="2019" name="Int. J. Syst. Evol. Microbiol.">
        <title>The Global Catalogue of Microorganisms (GCM) 10K type strain sequencing project: providing services to taxonomists for standard genome sequencing and annotation.</title>
        <authorList>
            <consortium name="The Broad Institute Genomics Platform"/>
            <consortium name="The Broad Institute Genome Sequencing Center for Infectious Disease"/>
            <person name="Wu L."/>
            <person name="Ma J."/>
        </authorList>
    </citation>
    <scope>NUCLEOTIDE SEQUENCE [LARGE SCALE GENOMIC DNA]</scope>
    <source>
        <strain evidence="3">JCM 10671</strain>
    </source>
</reference>
<dbReference type="InterPro" id="IPR013785">
    <property type="entry name" value="Aldolase_TIM"/>
</dbReference>
<gene>
    <name evidence="2" type="ORF">GCM10009547_29080</name>
</gene>
<accession>A0ABP3S7H4</accession>
<dbReference type="EMBL" id="BAAAHE010000023">
    <property type="protein sequence ID" value="GAA0624125.1"/>
    <property type="molecule type" value="Genomic_DNA"/>
</dbReference>
<protein>
    <submittedName>
        <fullName evidence="2">Nitronate monooxygenase</fullName>
    </submittedName>
</protein>
<dbReference type="SUPFAM" id="SSF51412">
    <property type="entry name" value="Inosine monophosphate dehydrogenase (IMPDH)"/>
    <property type="match status" value="1"/>
</dbReference>
<comment type="caution">
    <text evidence="2">The sequence shown here is derived from an EMBL/GenBank/DDBJ whole genome shotgun (WGS) entry which is preliminary data.</text>
</comment>
<keyword evidence="2" id="KW-0560">Oxidoreductase</keyword>
<dbReference type="PANTHER" id="PTHR32332:SF33">
    <property type="entry name" value="NITRONATE MONOOXYGENASE DOMAIN-CONTAINING PROTEIN"/>
    <property type="match status" value="1"/>
</dbReference>
<dbReference type="PANTHER" id="PTHR32332">
    <property type="entry name" value="2-NITROPROPANE DIOXYGENASE"/>
    <property type="match status" value="1"/>
</dbReference>
<evidence type="ECO:0000313" key="3">
    <source>
        <dbReference type="Proteomes" id="UP001500957"/>
    </source>
</evidence>
<dbReference type="RefSeq" id="WP_344605952.1">
    <property type="nucleotide sequence ID" value="NZ_BAAAHE010000023.1"/>
</dbReference>
<keyword evidence="3" id="KW-1185">Reference proteome</keyword>
<dbReference type="Pfam" id="PF03060">
    <property type="entry name" value="NMO"/>
    <property type="match status" value="1"/>
</dbReference>
<organism evidence="2 3">
    <name type="scientific">Sporichthya brevicatena</name>
    <dbReference type="NCBI Taxonomy" id="171442"/>
    <lineage>
        <taxon>Bacteria</taxon>
        <taxon>Bacillati</taxon>
        <taxon>Actinomycetota</taxon>
        <taxon>Actinomycetes</taxon>
        <taxon>Sporichthyales</taxon>
        <taxon>Sporichthyaceae</taxon>
        <taxon>Sporichthya</taxon>
    </lineage>
</organism>
<dbReference type="Proteomes" id="UP001500957">
    <property type="component" value="Unassembled WGS sequence"/>
</dbReference>
<dbReference type="Gene3D" id="3.20.20.70">
    <property type="entry name" value="Aldolase class I"/>
    <property type="match status" value="2"/>
</dbReference>
<feature type="region of interest" description="Disordered" evidence="1">
    <location>
        <begin position="239"/>
        <end position="258"/>
    </location>
</feature>
<proteinExistence type="predicted"/>
<keyword evidence="2" id="KW-0503">Monooxygenase</keyword>
<dbReference type="GO" id="GO:0004497">
    <property type="term" value="F:monooxygenase activity"/>
    <property type="evidence" value="ECO:0007669"/>
    <property type="project" value="UniProtKB-KW"/>
</dbReference>